<dbReference type="EMBL" id="JAQQWK010000005">
    <property type="protein sequence ID" value="KAK8042272.1"/>
    <property type="molecule type" value="Genomic_DNA"/>
</dbReference>
<accession>A0ABR1T6R2</accession>
<reference evidence="2 3" key="1">
    <citation type="submission" date="2023-01" db="EMBL/GenBank/DDBJ databases">
        <title>Analysis of 21 Apiospora genomes using comparative genomics revels a genus with tremendous synthesis potential of carbohydrate active enzymes and secondary metabolites.</title>
        <authorList>
            <person name="Sorensen T."/>
        </authorList>
    </citation>
    <scope>NUCLEOTIDE SEQUENCE [LARGE SCALE GENOMIC DNA]</scope>
    <source>
        <strain evidence="2 3">CBS 33761</strain>
    </source>
</reference>
<sequence>MTASPPVKLDRHTKWEQVQIRKVRKKRRAYRRRGLDRKLAHTNFDSDNMQDNESEDSLSDDEGEEDCISYDFSDECDGFDPDCCYCALVRDLND</sequence>
<keyword evidence="3" id="KW-1185">Reference proteome</keyword>
<dbReference type="Proteomes" id="UP001444661">
    <property type="component" value="Unassembled WGS sequence"/>
</dbReference>
<comment type="caution">
    <text evidence="2">The sequence shown here is derived from an EMBL/GenBank/DDBJ whole genome shotgun (WGS) entry which is preliminary data.</text>
</comment>
<evidence type="ECO:0000256" key="1">
    <source>
        <dbReference type="SAM" id="MobiDB-lite"/>
    </source>
</evidence>
<evidence type="ECO:0000313" key="2">
    <source>
        <dbReference type="EMBL" id="KAK8042272.1"/>
    </source>
</evidence>
<name>A0ABR1T6R2_9PEZI</name>
<feature type="region of interest" description="Disordered" evidence="1">
    <location>
        <begin position="41"/>
        <end position="66"/>
    </location>
</feature>
<protein>
    <submittedName>
        <fullName evidence="2">Uncharacterized protein</fullName>
    </submittedName>
</protein>
<evidence type="ECO:0000313" key="3">
    <source>
        <dbReference type="Proteomes" id="UP001444661"/>
    </source>
</evidence>
<feature type="compositionally biased region" description="Acidic residues" evidence="1">
    <location>
        <begin position="48"/>
        <end position="66"/>
    </location>
</feature>
<gene>
    <name evidence="2" type="ORF">PG993_006795</name>
</gene>
<proteinExistence type="predicted"/>
<organism evidence="2 3">
    <name type="scientific">Apiospora rasikravindrae</name>
    <dbReference type="NCBI Taxonomy" id="990691"/>
    <lineage>
        <taxon>Eukaryota</taxon>
        <taxon>Fungi</taxon>
        <taxon>Dikarya</taxon>
        <taxon>Ascomycota</taxon>
        <taxon>Pezizomycotina</taxon>
        <taxon>Sordariomycetes</taxon>
        <taxon>Xylariomycetidae</taxon>
        <taxon>Amphisphaeriales</taxon>
        <taxon>Apiosporaceae</taxon>
        <taxon>Apiospora</taxon>
    </lineage>
</organism>